<feature type="binding site" evidence="10">
    <location>
        <position position="135"/>
    </location>
    <ligand>
        <name>Zn(2+)</name>
        <dbReference type="ChEBI" id="CHEBI:29105"/>
        <label>2</label>
    </ligand>
</feature>
<evidence type="ECO:0000256" key="4">
    <source>
        <dbReference type="ARBA" id="ARBA00012860"/>
    </source>
</evidence>
<dbReference type="GO" id="GO:0005829">
    <property type="term" value="C:cytosol"/>
    <property type="evidence" value="ECO:0007669"/>
    <property type="project" value="TreeGrafter"/>
</dbReference>
<dbReference type="Proteomes" id="UP000536442">
    <property type="component" value="Unassembled WGS sequence"/>
</dbReference>
<evidence type="ECO:0000313" key="13">
    <source>
        <dbReference type="EMBL" id="NWN92156.1"/>
    </source>
</evidence>
<evidence type="ECO:0000259" key="12">
    <source>
        <dbReference type="Pfam" id="PF01979"/>
    </source>
</evidence>
<evidence type="ECO:0000256" key="3">
    <source>
        <dbReference type="ARBA" id="ARBA00005631"/>
    </source>
</evidence>
<dbReference type="GO" id="GO:0004151">
    <property type="term" value="F:dihydroorotase activity"/>
    <property type="evidence" value="ECO:0007669"/>
    <property type="project" value="UniProtKB-UniRule"/>
</dbReference>
<feature type="binding site" evidence="10">
    <location>
        <position position="16"/>
    </location>
    <ligand>
        <name>Zn(2+)</name>
        <dbReference type="ChEBI" id="CHEBI:29105"/>
        <label>1</label>
    </ligand>
</feature>
<comment type="similarity">
    <text evidence="3 10 11">Belongs to the metallo-dependent hydrolases superfamily. DHOase family. Class II DHOase subfamily.</text>
</comment>
<dbReference type="InterPro" id="IPR006680">
    <property type="entry name" value="Amidohydro-rel"/>
</dbReference>
<dbReference type="HAMAP" id="MF_00219">
    <property type="entry name" value="PyrC_classII"/>
    <property type="match status" value="1"/>
</dbReference>
<evidence type="ECO:0000256" key="9">
    <source>
        <dbReference type="ARBA" id="ARBA00048492"/>
    </source>
</evidence>
<evidence type="ECO:0000313" key="14">
    <source>
        <dbReference type="Proteomes" id="UP000536442"/>
    </source>
</evidence>
<dbReference type="PROSITE" id="PS00482">
    <property type="entry name" value="DIHYDROOROTASE_1"/>
    <property type="match status" value="1"/>
</dbReference>
<dbReference type="FunFam" id="3.20.20.140:FF:000006">
    <property type="entry name" value="Dihydroorotase"/>
    <property type="match status" value="1"/>
</dbReference>
<feature type="binding site" evidence="10">
    <location>
        <position position="14"/>
    </location>
    <ligand>
        <name>Zn(2+)</name>
        <dbReference type="ChEBI" id="CHEBI:29105"/>
        <label>1</label>
    </ligand>
</feature>
<dbReference type="CDD" id="cd01294">
    <property type="entry name" value="DHOase"/>
    <property type="match status" value="1"/>
</dbReference>
<comment type="pathway">
    <text evidence="2 10 11">Pyrimidine metabolism; UMP biosynthesis via de novo pathway; (S)-dihydroorotate from bicarbonate: step 3/3.</text>
</comment>
<comment type="subunit">
    <text evidence="10">Homodimer.</text>
</comment>
<dbReference type="InterPro" id="IPR002195">
    <property type="entry name" value="Dihydroorotase_CS"/>
</dbReference>
<dbReference type="PROSITE" id="PS00483">
    <property type="entry name" value="DIHYDROOROTASE_2"/>
    <property type="match status" value="1"/>
</dbReference>
<feature type="domain" description="Amidohydrolase-related" evidence="12">
    <location>
        <begin position="12"/>
        <end position="309"/>
    </location>
</feature>
<dbReference type="Pfam" id="PF01979">
    <property type="entry name" value="Amidohydro_1"/>
    <property type="match status" value="1"/>
</dbReference>
<accession>A0A851HX03</accession>
<feature type="binding site" evidence="10">
    <location>
        <position position="251"/>
    </location>
    <ligand>
        <name>substrate</name>
    </ligand>
</feature>
<dbReference type="InterPro" id="IPR032466">
    <property type="entry name" value="Metal_Hydrolase"/>
</dbReference>
<feature type="binding site" evidence="10">
    <location>
        <position position="173"/>
    </location>
    <ligand>
        <name>Zn(2+)</name>
        <dbReference type="ChEBI" id="CHEBI:29105"/>
        <label>2</label>
    </ligand>
</feature>
<feature type="binding site" evidence="10">
    <location>
        <position position="247"/>
    </location>
    <ligand>
        <name>Zn(2+)</name>
        <dbReference type="ChEBI" id="CHEBI:29105"/>
        <label>1</label>
    </ligand>
</feature>
<dbReference type="AlphaFoldDB" id="A0A851HX03"/>
<evidence type="ECO:0000256" key="10">
    <source>
        <dbReference type="HAMAP-Rule" id="MF_00219"/>
    </source>
</evidence>
<evidence type="ECO:0000256" key="11">
    <source>
        <dbReference type="RuleBase" id="RU003440"/>
    </source>
</evidence>
<dbReference type="NCBIfam" id="TIGR00856">
    <property type="entry name" value="pyrC_dimer"/>
    <property type="match status" value="1"/>
</dbReference>
<dbReference type="EMBL" id="JABEVQ010000006">
    <property type="protein sequence ID" value="NWN92156.1"/>
    <property type="molecule type" value="Genomic_DNA"/>
</dbReference>
<protein>
    <recommendedName>
        <fullName evidence="4 10">Dihydroorotase</fullName>
        <shortName evidence="10">DHOase</shortName>
        <ecNumber evidence="4 10">3.5.2.3</ecNumber>
    </recommendedName>
</protein>
<keyword evidence="14" id="KW-1185">Reference proteome</keyword>
<proteinExistence type="inferred from homology"/>
<feature type="binding site" evidence="10">
    <location>
        <begin position="16"/>
        <end position="18"/>
    </location>
    <ligand>
        <name>substrate</name>
    </ligand>
</feature>
<comment type="cofactor">
    <cofactor evidence="10 11">
        <name>Zn(2+)</name>
        <dbReference type="ChEBI" id="CHEBI:29105"/>
    </cofactor>
    <text evidence="10 11">Binds 2 Zn(2+) ions per subunit.</text>
</comment>
<feature type="binding site" evidence="10">
    <location>
        <position position="135"/>
    </location>
    <ligand>
        <name>substrate</name>
    </ligand>
</feature>
<keyword evidence="5 10" id="KW-0479">Metal-binding</keyword>
<dbReference type="PANTHER" id="PTHR43137">
    <property type="entry name" value="DIHYDROOROTASE"/>
    <property type="match status" value="1"/>
</dbReference>
<feature type="binding site" description="via carbamate group" evidence="10">
    <location>
        <position position="98"/>
    </location>
    <ligand>
        <name>Zn(2+)</name>
        <dbReference type="ChEBI" id="CHEBI:29105"/>
        <label>1</label>
    </ligand>
</feature>
<dbReference type="Gene3D" id="3.20.20.140">
    <property type="entry name" value="Metal-dependent hydrolases"/>
    <property type="match status" value="1"/>
</dbReference>
<evidence type="ECO:0000256" key="8">
    <source>
        <dbReference type="ARBA" id="ARBA00022975"/>
    </source>
</evidence>
<feature type="binding site" description="via carbamate group" evidence="10">
    <location>
        <position position="98"/>
    </location>
    <ligand>
        <name>Zn(2+)</name>
        <dbReference type="ChEBI" id="CHEBI:29105"/>
        <label>2</label>
    </ligand>
</feature>
<feature type="binding site" evidence="10">
    <location>
        <position position="263"/>
    </location>
    <ligand>
        <name>substrate</name>
    </ligand>
</feature>
<organism evidence="13 14">
    <name type="scientific">Marinobacter adhaerens</name>
    <dbReference type="NCBI Taxonomy" id="1033846"/>
    <lineage>
        <taxon>Bacteria</taxon>
        <taxon>Pseudomonadati</taxon>
        <taxon>Pseudomonadota</taxon>
        <taxon>Gammaproteobacteria</taxon>
        <taxon>Pseudomonadales</taxon>
        <taxon>Marinobacteraceae</taxon>
        <taxon>Marinobacter</taxon>
    </lineage>
</organism>
<keyword evidence="7 10" id="KW-0862">Zinc</keyword>
<feature type="binding site" evidence="10">
    <location>
        <position position="42"/>
    </location>
    <ligand>
        <name>substrate</name>
    </ligand>
</feature>
<sequence length="343" mass="37525">MTEQLTIVRPDDWHLHVRDGDVLKDVVPATAACFGRAIIMPNLVPPVTTLAKAEDYRERIQAAGNGTGFQPLMTLYLTETTTREDILEARAGGIVAAKLYPAGATTNSASGVQDIRNIYPVLEAMAECGMLLLVHGEVTDPDIDIFDREKRFLERVLAPTLEAFPNLKVVLEHITTADSAEFVRGYSGNNLGATLTPQHLMYNRNHMLVGGMRPHLYCLPILKRSRHQQALRDALVSGDTRFFLGTDSAPHSKDKKEAACGCAGCYSAYGAIGLYADIFEELGILDKLEAFASLNGADFYGLPRNTDTITLVRNPWTMPDELPLAGGTIVPLKAGETINWRLA</sequence>
<evidence type="ECO:0000256" key="2">
    <source>
        <dbReference type="ARBA" id="ARBA00004880"/>
    </source>
</evidence>
<evidence type="ECO:0000256" key="1">
    <source>
        <dbReference type="ARBA" id="ARBA00002368"/>
    </source>
</evidence>
<dbReference type="GO" id="GO:0008270">
    <property type="term" value="F:zinc ion binding"/>
    <property type="evidence" value="ECO:0007669"/>
    <property type="project" value="UniProtKB-UniRule"/>
</dbReference>
<name>A0A851HX03_9GAMM</name>
<feature type="active site" evidence="10">
    <location>
        <position position="247"/>
    </location>
</feature>
<dbReference type="SUPFAM" id="SSF51556">
    <property type="entry name" value="Metallo-dependent hydrolases"/>
    <property type="match status" value="1"/>
</dbReference>
<dbReference type="GO" id="GO:0044205">
    <property type="term" value="P:'de novo' UMP biosynthetic process"/>
    <property type="evidence" value="ECO:0007669"/>
    <property type="project" value="UniProtKB-UniRule"/>
</dbReference>
<comment type="caution">
    <text evidence="13">The sequence shown here is derived from an EMBL/GenBank/DDBJ whole genome shotgun (WGS) entry which is preliminary data.</text>
</comment>
<keyword evidence="6 10" id="KW-0378">Hydrolase</keyword>
<dbReference type="GO" id="GO:0006207">
    <property type="term" value="P:'de novo' pyrimidine nucleobase biosynthetic process"/>
    <property type="evidence" value="ECO:0007669"/>
    <property type="project" value="TreeGrafter"/>
</dbReference>
<keyword evidence="8 10" id="KW-0665">Pyrimidine biosynthesis</keyword>
<comment type="function">
    <text evidence="1 10">Catalyzes the reversible cyclization of carbamoyl aspartate to dihydroorotate.</text>
</comment>
<feature type="modified residue" description="N6-carboxylysine" evidence="10">
    <location>
        <position position="98"/>
    </location>
</feature>
<reference evidence="13 14" key="1">
    <citation type="submission" date="2020-03" db="EMBL/GenBank/DDBJ databases">
        <title>Metagenomic, metatranscriptomic, and metabolomic analyses revealed the key microbes and metabolic features during the fermentation of ganjang, Korean traditional soy sauce.</title>
        <authorList>
            <person name="Chun B.H."/>
            <person name="Jeon C.O."/>
        </authorList>
    </citation>
    <scope>NUCLEOTIDE SEQUENCE [LARGE SCALE GENOMIC DNA]</scope>
    <source>
        <strain evidence="13 14">KG14</strain>
    </source>
</reference>
<gene>
    <name evidence="10 13" type="primary">pyrC</name>
    <name evidence="13" type="ORF">HLV39_11695</name>
</gene>
<dbReference type="UniPathway" id="UPA00070">
    <property type="reaction ID" value="UER00117"/>
</dbReference>
<evidence type="ECO:0000256" key="7">
    <source>
        <dbReference type="ARBA" id="ARBA00022833"/>
    </source>
</evidence>
<dbReference type="EC" id="3.5.2.3" evidence="4 10"/>
<dbReference type="PIRSF" id="PIRSF001237">
    <property type="entry name" value="DHOdimr"/>
    <property type="match status" value="1"/>
</dbReference>
<dbReference type="PANTHER" id="PTHR43137:SF1">
    <property type="entry name" value="DIHYDROOROTASE"/>
    <property type="match status" value="1"/>
</dbReference>
<comment type="catalytic activity">
    <reaction evidence="9 10 11">
        <text>(S)-dihydroorotate + H2O = N-carbamoyl-L-aspartate + H(+)</text>
        <dbReference type="Rhea" id="RHEA:24296"/>
        <dbReference type="ChEBI" id="CHEBI:15377"/>
        <dbReference type="ChEBI" id="CHEBI:15378"/>
        <dbReference type="ChEBI" id="CHEBI:30864"/>
        <dbReference type="ChEBI" id="CHEBI:32814"/>
        <dbReference type="EC" id="3.5.2.3"/>
    </reaction>
</comment>
<feature type="binding site" evidence="10">
    <location>
        <position position="219"/>
    </location>
    <ligand>
        <name>substrate</name>
    </ligand>
</feature>
<evidence type="ECO:0000256" key="5">
    <source>
        <dbReference type="ARBA" id="ARBA00022723"/>
    </source>
</evidence>
<evidence type="ECO:0000256" key="6">
    <source>
        <dbReference type="ARBA" id="ARBA00022801"/>
    </source>
</evidence>
<dbReference type="InterPro" id="IPR004721">
    <property type="entry name" value="DHOdimr"/>
</dbReference>